<dbReference type="InterPro" id="IPR043502">
    <property type="entry name" value="DNA/RNA_pol_sf"/>
</dbReference>
<dbReference type="GO" id="GO:0000166">
    <property type="term" value="F:nucleotide binding"/>
    <property type="evidence" value="ECO:0007669"/>
    <property type="project" value="InterPro"/>
</dbReference>
<dbReference type="RefSeq" id="XP_038054119.1">
    <property type="nucleotide sequence ID" value="XM_038198191.1"/>
</dbReference>
<keyword evidence="11" id="KW-1185">Reference proteome</keyword>
<comment type="similarity">
    <text evidence="1">Belongs to the DNA polymerase type-B family.</text>
</comment>
<dbReference type="Pfam" id="PF03175">
    <property type="entry name" value="DNA_pol_B_2"/>
    <property type="match status" value="1"/>
</dbReference>
<evidence type="ECO:0000256" key="2">
    <source>
        <dbReference type="ARBA" id="ARBA00012417"/>
    </source>
</evidence>
<name>A0A913ZRU3_PATMI</name>
<organism evidence="10 11">
    <name type="scientific">Patiria miniata</name>
    <name type="common">Bat star</name>
    <name type="synonym">Asterina miniata</name>
    <dbReference type="NCBI Taxonomy" id="46514"/>
    <lineage>
        <taxon>Eukaryota</taxon>
        <taxon>Metazoa</taxon>
        <taxon>Echinodermata</taxon>
        <taxon>Eleutherozoa</taxon>
        <taxon>Asterozoa</taxon>
        <taxon>Asteroidea</taxon>
        <taxon>Valvatacea</taxon>
        <taxon>Valvatida</taxon>
        <taxon>Asterinidae</taxon>
        <taxon>Patiria</taxon>
    </lineage>
</organism>
<evidence type="ECO:0000256" key="4">
    <source>
        <dbReference type="ARBA" id="ARBA00022695"/>
    </source>
</evidence>
<keyword evidence="4" id="KW-0548">Nucleotidyltransferase</keyword>
<dbReference type="PANTHER" id="PTHR33206">
    <property type="entry name" value="PROTEIN CBG10425"/>
    <property type="match status" value="1"/>
</dbReference>
<dbReference type="GO" id="GO:0006260">
    <property type="term" value="P:DNA replication"/>
    <property type="evidence" value="ECO:0007669"/>
    <property type="project" value="UniProtKB-KW"/>
</dbReference>
<dbReference type="AlphaFoldDB" id="A0A913ZRU3"/>
<dbReference type="InterPro" id="IPR004868">
    <property type="entry name" value="DNA-dir_DNA_pol_B_mt/vir"/>
</dbReference>
<dbReference type="Proteomes" id="UP000887568">
    <property type="component" value="Unplaced"/>
</dbReference>
<comment type="catalytic activity">
    <reaction evidence="8">
        <text>DNA(n) + a 2'-deoxyribonucleoside 5'-triphosphate = DNA(n+1) + diphosphate</text>
        <dbReference type="Rhea" id="RHEA:22508"/>
        <dbReference type="Rhea" id="RHEA-COMP:17339"/>
        <dbReference type="Rhea" id="RHEA-COMP:17340"/>
        <dbReference type="ChEBI" id="CHEBI:33019"/>
        <dbReference type="ChEBI" id="CHEBI:61560"/>
        <dbReference type="ChEBI" id="CHEBI:173112"/>
        <dbReference type="EC" id="2.7.7.7"/>
    </reaction>
</comment>
<dbReference type="PANTHER" id="PTHR33206:SF1">
    <property type="entry name" value="DNA-DIRECTED DNA POLYMERASE"/>
    <property type="match status" value="1"/>
</dbReference>
<evidence type="ECO:0000259" key="9">
    <source>
        <dbReference type="Pfam" id="PF03175"/>
    </source>
</evidence>
<accession>A0A913ZRU3</accession>
<keyword evidence="6" id="KW-0239">DNA-directed DNA polymerase</keyword>
<dbReference type="EC" id="2.7.7.7" evidence="2"/>
<evidence type="ECO:0000256" key="7">
    <source>
        <dbReference type="ARBA" id="ARBA00023125"/>
    </source>
</evidence>
<protein>
    <recommendedName>
        <fullName evidence="2">DNA-directed DNA polymerase</fullName>
        <ecNumber evidence="2">2.7.7.7</ecNumber>
    </recommendedName>
</protein>
<evidence type="ECO:0000313" key="11">
    <source>
        <dbReference type="Proteomes" id="UP000887568"/>
    </source>
</evidence>
<dbReference type="GeneID" id="119726483"/>
<dbReference type="Gene3D" id="3.40.960.10">
    <property type="entry name" value="VSR Endonuclease"/>
    <property type="match status" value="1"/>
</dbReference>
<evidence type="ECO:0000256" key="1">
    <source>
        <dbReference type="ARBA" id="ARBA00005755"/>
    </source>
</evidence>
<evidence type="ECO:0000256" key="3">
    <source>
        <dbReference type="ARBA" id="ARBA00022679"/>
    </source>
</evidence>
<reference evidence="10" key="1">
    <citation type="submission" date="2022-11" db="UniProtKB">
        <authorList>
            <consortium name="EnsemblMetazoa"/>
        </authorList>
    </citation>
    <scope>IDENTIFICATION</scope>
</reference>
<dbReference type="OMA" id="HRYHEKE"/>
<dbReference type="GO" id="GO:0003887">
    <property type="term" value="F:DNA-directed DNA polymerase activity"/>
    <property type="evidence" value="ECO:0007669"/>
    <property type="project" value="UniProtKB-KW"/>
</dbReference>
<feature type="domain" description="DNA-directed DNA polymerase family B mitochondria/virus" evidence="9">
    <location>
        <begin position="30"/>
        <end position="241"/>
    </location>
</feature>
<keyword evidence="7" id="KW-0238">DNA-binding</keyword>
<keyword evidence="3" id="KW-0808">Transferase</keyword>
<dbReference type="EnsemblMetazoa" id="XM_038198191.1">
    <property type="protein sequence ID" value="XP_038054119.1"/>
    <property type="gene ID" value="LOC119726483"/>
</dbReference>
<evidence type="ECO:0000256" key="5">
    <source>
        <dbReference type="ARBA" id="ARBA00022705"/>
    </source>
</evidence>
<proteinExistence type="inferred from homology"/>
<evidence type="ECO:0000256" key="8">
    <source>
        <dbReference type="ARBA" id="ARBA00049244"/>
    </source>
</evidence>
<evidence type="ECO:0000313" key="10">
    <source>
        <dbReference type="EnsemblMetazoa" id="XP_038054119.1"/>
    </source>
</evidence>
<dbReference type="GO" id="GO:0003677">
    <property type="term" value="F:DNA binding"/>
    <property type="evidence" value="ECO:0007669"/>
    <property type="project" value="UniProtKB-KW"/>
</dbReference>
<evidence type="ECO:0000256" key="6">
    <source>
        <dbReference type="ARBA" id="ARBA00022932"/>
    </source>
</evidence>
<dbReference type="SUPFAM" id="SSF56672">
    <property type="entry name" value="DNA/RNA polymerases"/>
    <property type="match status" value="1"/>
</dbReference>
<keyword evidence="5" id="KW-0235">DNA replication</keyword>
<dbReference type="OrthoDB" id="10066471at2759"/>
<sequence length="764" mass="88824">MVIKRTGSYMSLKTQKLKFLDITNYLAPGYSYAKFLKAYECPSAKGFFPYEYMTDLDKLHETELPPHAAFYSTLKDENISEDDYHYCQQIWRDKSMTTLRDFLMWYNNLDVVPFLDAIHKMFEFYKERQMDMFKSAISVPGLSLQYLFLTLPQPDVHFSLIDEANKDVYYAIKANIVGGPSIVFHRYHEKEKTFIRGGKLCQNIVGFDANALYLWSLMQDMPVGTFVRRKADQNFKPFQSQKWGVMAAEWMDWVAYTDGVYIQHKLNAKEKQVGDRQIPVDGFCKQNNTVYQFQGCFWHGHRCHLNKSEFNHVRKTSMDELRQQTEQTSAYIRQHGFQLKEMWECEWRQILSTEPGAKQFVESHRLPHHNRKTMNQREIINAVMDGSIFGLIECDIEVPEALRDDFAEMPPIFKNVDIDRADIGEHMRSYAEREGVMKTPRRSLIGSMFAKKILLATPLLQWYLNHGLEVLHIHEVIQYRPSACFKPFGEAVSDARRDGDSDPTKAIIADTMKLLGNSAYGKTVTNQEKHLQVKVCSSNEEATRLINNPNFRSLHTLDDELFEVELNKKSIRLGLPLQIGFCVYQYAKLRMLEFYYDFLLTFIDPSDFQLCEMDTDSAYLAISGESLDTIVKPELQEEFQREKGSWFPREDSAAHRAYDKRTPGLFKVEWEGDGIVALCSKTYYCFGTKDKVSCKGLNKRSNEITKRTYLDTLETQQAGGGVNRGIRMRQDGMYTYEQEKTAFSYLYPKRKVAEDGVSTTYLDL</sequence>